<dbReference type="AlphaFoldDB" id="A0A0E3RY61"/>
<reference evidence="1 2" key="1">
    <citation type="submission" date="2014-07" db="EMBL/GenBank/DDBJ databases">
        <title>Methanogenic archaea and the global carbon cycle.</title>
        <authorList>
            <person name="Henriksen J.R."/>
            <person name="Luke J."/>
            <person name="Reinhart S."/>
            <person name="Benedict M.N."/>
            <person name="Youngblut N.D."/>
            <person name="Metcalf M.E."/>
            <person name="Whitaker R.J."/>
            <person name="Metcalf W.W."/>
        </authorList>
    </citation>
    <scope>NUCLEOTIDE SEQUENCE [LARGE SCALE GENOMIC DNA]</scope>
    <source>
        <strain evidence="1 2">C16</strain>
    </source>
</reference>
<gene>
    <name evidence="1" type="ORF">MSMAC_1487</name>
</gene>
<dbReference type="EMBL" id="CP009514">
    <property type="protein sequence ID" value="AKB71377.1"/>
    <property type="molecule type" value="Genomic_DNA"/>
</dbReference>
<dbReference type="HOGENOM" id="CLU_171542_0_0_2"/>
<dbReference type="PATRIC" id="fig|1434113.4.peg.1871"/>
<name>A0A0E3RY61_METMZ</name>
<organism evidence="1 2">
    <name type="scientific">Methanosarcina mazei C16</name>
    <dbReference type="NCBI Taxonomy" id="1434113"/>
    <lineage>
        <taxon>Archaea</taxon>
        <taxon>Methanobacteriati</taxon>
        <taxon>Methanobacteriota</taxon>
        <taxon>Stenosarchaea group</taxon>
        <taxon>Methanomicrobia</taxon>
        <taxon>Methanosarcinales</taxon>
        <taxon>Methanosarcinaceae</taxon>
        <taxon>Methanosarcina</taxon>
    </lineage>
</organism>
<accession>A0A0E3RY61</accession>
<evidence type="ECO:0000313" key="2">
    <source>
        <dbReference type="Proteomes" id="UP000033071"/>
    </source>
</evidence>
<dbReference type="Proteomes" id="UP000033071">
    <property type="component" value="Chromosome"/>
</dbReference>
<evidence type="ECO:0000313" key="1">
    <source>
        <dbReference type="EMBL" id="AKB71377.1"/>
    </source>
</evidence>
<protein>
    <submittedName>
        <fullName evidence="1">Uncharacterized protein</fullName>
    </submittedName>
</protein>
<proteinExistence type="predicted"/>
<dbReference type="KEGG" id="mmac:MSMAC_1487"/>
<sequence>MIYQPGAGMYIRADKLQHPPEEYMEFSLADLDRYPYVKEAVMNPGKNIKVPSDYHESVSEFGEITSNNGTNYIKVNNEYYDIHYESAD</sequence>